<dbReference type="Proteomes" id="UP001165679">
    <property type="component" value="Unassembled WGS sequence"/>
</dbReference>
<comment type="subcellular location">
    <subcellularLocation>
        <location evidence="1">Cell membrane</location>
        <topology evidence="1">Multi-pass membrane protein</topology>
    </subcellularLocation>
</comment>
<feature type="transmembrane region" description="Helical" evidence="6">
    <location>
        <begin position="298"/>
        <end position="324"/>
    </location>
</feature>
<reference evidence="8" key="1">
    <citation type="submission" date="2022-09" db="EMBL/GenBank/DDBJ databases">
        <title>Rhodovastum sp. nov. RN2-1 isolated from soil in Seongnam, South Korea.</title>
        <authorList>
            <person name="Le N.T."/>
        </authorList>
    </citation>
    <scope>NUCLEOTIDE SEQUENCE</scope>
    <source>
        <strain evidence="8">RN2-1</strain>
    </source>
</reference>
<evidence type="ECO:0000259" key="7">
    <source>
        <dbReference type="Pfam" id="PF02687"/>
    </source>
</evidence>
<feature type="transmembrane region" description="Helical" evidence="6">
    <location>
        <begin position="706"/>
        <end position="732"/>
    </location>
</feature>
<keyword evidence="4 6" id="KW-1133">Transmembrane helix</keyword>
<feature type="transmembrane region" description="Helical" evidence="6">
    <location>
        <begin position="467"/>
        <end position="490"/>
    </location>
</feature>
<evidence type="ECO:0000256" key="2">
    <source>
        <dbReference type="ARBA" id="ARBA00022475"/>
    </source>
</evidence>
<dbReference type="GO" id="GO:0005886">
    <property type="term" value="C:plasma membrane"/>
    <property type="evidence" value="ECO:0007669"/>
    <property type="project" value="UniProtKB-SubCell"/>
</dbReference>
<evidence type="ECO:0000256" key="6">
    <source>
        <dbReference type="SAM" id="Phobius"/>
    </source>
</evidence>
<dbReference type="EMBL" id="JAPDNT010000001">
    <property type="protein sequence ID" value="MCW3473405.1"/>
    <property type="molecule type" value="Genomic_DNA"/>
</dbReference>
<feature type="transmembrane region" description="Helical" evidence="6">
    <location>
        <begin position="21"/>
        <end position="39"/>
    </location>
</feature>
<feature type="transmembrane region" description="Helical" evidence="6">
    <location>
        <begin position="395"/>
        <end position="414"/>
    </location>
</feature>
<evidence type="ECO:0000313" key="8">
    <source>
        <dbReference type="EMBL" id="MCW3473405.1"/>
    </source>
</evidence>
<evidence type="ECO:0000256" key="3">
    <source>
        <dbReference type="ARBA" id="ARBA00022692"/>
    </source>
</evidence>
<feature type="domain" description="ABC3 transporter permease C-terminal" evidence="7">
    <location>
        <begin position="715"/>
        <end position="823"/>
    </location>
</feature>
<evidence type="ECO:0000256" key="4">
    <source>
        <dbReference type="ARBA" id="ARBA00022989"/>
    </source>
</evidence>
<dbReference type="Pfam" id="PF02687">
    <property type="entry name" value="FtsX"/>
    <property type="match status" value="2"/>
</dbReference>
<feature type="transmembrane region" description="Helical" evidence="6">
    <location>
        <begin position="753"/>
        <end position="779"/>
    </location>
</feature>
<protein>
    <submittedName>
        <fullName evidence="8">FtsX-like permease family protein</fullName>
    </submittedName>
</protein>
<accession>A0AA42CG26</accession>
<keyword evidence="9" id="KW-1185">Reference proteome</keyword>
<organism evidence="8 9">
    <name type="scientific">Limobrevibacterium gyesilva</name>
    <dbReference type="NCBI Taxonomy" id="2991712"/>
    <lineage>
        <taxon>Bacteria</taxon>
        <taxon>Pseudomonadati</taxon>
        <taxon>Pseudomonadota</taxon>
        <taxon>Alphaproteobacteria</taxon>
        <taxon>Acetobacterales</taxon>
        <taxon>Acetobacteraceae</taxon>
        <taxon>Limobrevibacterium</taxon>
    </lineage>
</organism>
<reference evidence="8" key="2">
    <citation type="submission" date="2022-10" db="EMBL/GenBank/DDBJ databases">
        <authorList>
            <person name="Trinh H.N."/>
        </authorList>
    </citation>
    <scope>NUCLEOTIDE SEQUENCE</scope>
    <source>
        <strain evidence="8">RN2-1</strain>
    </source>
</reference>
<feature type="transmembrane region" description="Helical" evidence="6">
    <location>
        <begin position="344"/>
        <end position="366"/>
    </location>
</feature>
<sequence length="833" mass="86904">MMLALRLARRELRGGVRGLRIVLACLALGVAAIAAVGTLREGVARGLAADGSRILGGDIEVQGGSQPLPETLRAWLRARGARISDVVTMRSMLVAPSGERMLVELKAVDDAWPLVGTAAFDPPQALAQTLGGQGIAVEGLVMDRLGVRPGDTLRLGHLPMQLRGTATAEPDRVATPSIFGPRALIALADLPATGLEQPGAILEHRLRAVLPAGADTGRMIRDLRAAFPEQGWRLREARNAAPAVARFIDRTSLFMTLVGLTALLVGGIGVANGTRAWLEARHRSIATLRCLGASGRLVFAVALIQVMALSALGVLAGLAVGAALPALASRFLRDVLPVPPVPGVFPAPLALAAAYGLLTAATFALWPLARTMRIPGAALFRDPLVPARVRLRGPLLAANAVLGAGLVGLTVAAADDRGFALWFCAAAAGTLGLFRAGGWAMTALAARAPHAGRPWARLGLSNLHRPGNATPLMLVSLGLGLSTLAAVALIQGNLRRQVLEQLPERAPSFFFIDIQNDQMDRFRQVLTEQPGVQEVQEVPSLRARVVAVNGVPADRVRATPDTTWALRGDRGLTYAARPPEGTRLVAGQWWPADYAGPPLVSFDANLAKGWGVHLGDTIRVNVLGRDIDLRVASLRDIAWRTLGINFTLIASPGLLERAPHTHIATVRVDPASQGAVLRAVTDALPNVSGIRVEDVLRTVSDLLGQIGAALAATGSLTLAAGALVLAGAVAAGQSGRIRQAVILKSLGATRAQIRAAWLVEFGLLGACAGLIAAAVGTAASYGVVHFVMGTDWAFLPGTLAATVLSCIVLMLVFGYAGTAAALRAKAAPLLRNE</sequence>
<feature type="transmembrane region" description="Helical" evidence="6">
    <location>
        <begin position="799"/>
        <end position="822"/>
    </location>
</feature>
<name>A0AA42CG26_9PROT</name>
<dbReference type="PANTHER" id="PTHR30287:SF1">
    <property type="entry name" value="INNER MEMBRANE PROTEIN"/>
    <property type="match status" value="1"/>
</dbReference>
<dbReference type="InterPro" id="IPR003838">
    <property type="entry name" value="ABC3_permease_C"/>
</dbReference>
<dbReference type="PANTHER" id="PTHR30287">
    <property type="entry name" value="MEMBRANE COMPONENT OF PREDICTED ABC SUPERFAMILY METABOLITE UPTAKE TRANSPORTER"/>
    <property type="match status" value="1"/>
</dbReference>
<keyword evidence="5 6" id="KW-0472">Membrane</keyword>
<proteinExistence type="predicted"/>
<feature type="transmembrane region" description="Helical" evidence="6">
    <location>
        <begin position="420"/>
        <end position="446"/>
    </location>
</feature>
<keyword evidence="3 6" id="KW-0812">Transmembrane</keyword>
<feature type="domain" description="ABC3 transporter permease C-terminal" evidence="7">
    <location>
        <begin position="258"/>
        <end position="374"/>
    </location>
</feature>
<evidence type="ECO:0000256" key="1">
    <source>
        <dbReference type="ARBA" id="ARBA00004651"/>
    </source>
</evidence>
<evidence type="ECO:0000313" key="9">
    <source>
        <dbReference type="Proteomes" id="UP001165679"/>
    </source>
</evidence>
<keyword evidence="2" id="KW-1003">Cell membrane</keyword>
<evidence type="ECO:0000256" key="5">
    <source>
        <dbReference type="ARBA" id="ARBA00023136"/>
    </source>
</evidence>
<gene>
    <name evidence="8" type="ORF">OL599_02345</name>
</gene>
<dbReference type="InterPro" id="IPR038766">
    <property type="entry name" value="Membrane_comp_ABC_pdt"/>
</dbReference>
<dbReference type="AlphaFoldDB" id="A0AA42CG26"/>
<comment type="caution">
    <text evidence="8">The sequence shown here is derived from an EMBL/GenBank/DDBJ whole genome shotgun (WGS) entry which is preliminary data.</text>
</comment>
<feature type="transmembrane region" description="Helical" evidence="6">
    <location>
        <begin position="253"/>
        <end position="278"/>
    </location>
</feature>